<reference evidence="8 9" key="1">
    <citation type="journal article" date="2021" name="Elife">
        <title>Chloroplast acquisition without the gene transfer in kleptoplastic sea slugs, Plakobranchus ocellatus.</title>
        <authorList>
            <person name="Maeda T."/>
            <person name="Takahashi S."/>
            <person name="Yoshida T."/>
            <person name="Shimamura S."/>
            <person name="Takaki Y."/>
            <person name="Nagai Y."/>
            <person name="Toyoda A."/>
            <person name="Suzuki Y."/>
            <person name="Arimoto A."/>
            <person name="Ishii H."/>
            <person name="Satoh N."/>
            <person name="Nishiyama T."/>
            <person name="Hasebe M."/>
            <person name="Maruyama T."/>
            <person name="Minagawa J."/>
            <person name="Obokata J."/>
            <person name="Shigenobu S."/>
        </authorList>
    </citation>
    <scope>NUCLEOTIDE SEQUENCE [LARGE SCALE GENOMIC DNA]</scope>
</reference>
<dbReference type="Gene3D" id="1.20.1070.10">
    <property type="entry name" value="Rhodopsin 7-helix transmembrane proteins"/>
    <property type="match status" value="1"/>
</dbReference>
<dbReference type="InterPro" id="IPR017452">
    <property type="entry name" value="GPCR_Rhodpsn_7TM"/>
</dbReference>
<evidence type="ECO:0000256" key="2">
    <source>
        <dbReference type="ARBA" id="ARBA00022692"/>
    </source>
</evidence>
<proteinExistence type="predicted"/>
<feature type="transmembrane region" description="Helical" evidence="5">
    <location>
        <begin position="340"/>
        <end position="357"/>
    </location>
</feature>
<feature type="transmembrane region" description="Helical" evidence="5">
    <location>
        <begin position="177"/>
        <end position="199"/>
    </location>
</feature>
<comment type="subcellular location">
    <subcellularLocation>
        <location evidence="1">Membrane</location>
    </subcellularLocation>
</comment>
<dbReference type="PANTHER" id="PTHR46641">
    <property type="entry name" value="FMRFAMIDE RECEPTOR-RELATED"/>
    <property type="match status" value="1"/>
</dbReference>
<gene>
    <name evidence="8" type="ORF">ElyMa_006678900</name>
</gene>
<dbReference type="PANTHER" id="PTHR46641:SF18">
    <property type="entry name" value="G-PROTEIN COUPLED RECEPTORS FAMILY 1 PROFILE DOMAIN-CONTAINING PROTEIN"/>
    <property type="match status" value="1"/>
</dbReference>
<comment type="caution">
    <text evidence="8">The sequence shown here is derived from an EMBL/GenBank/DDBJ whole genome shotgun (WGS) entry which is preliminary data.</text>
</comment>
<feature type="transmembrane region" description="Helical" evidence="5">
    <location>
        <begin position="377"/>
        <end position="403"/>
    </location>
</feature>
<feature type="signal peptide" evidence="6">
    <location>
        <begin position="1"/>
        <end position="23"/>
    </location>
</feature>
<evidence type="ECO:0000256" key="4">
    <source>
        <dbReference type="ARBA" id="ARBA00023136"/>
    </source>
</evidence>
<organism evidence="8 9">
    <name type="scientific">Elysia marginata</name>
    <dbReference type="NCBI Taxonomy" id="1093978"/>
    <lineage>
        <taxon>Eukaryota</taxon>
        <taxon>Metazoa</taxon>
        <taxon>Spiralia</taxon>
        <taxon>Lophotrochozoa</taxon>
        <taxon>Mollusca</taxon>
        <taxon>Gastropoda</taxon>
        <taxon>Heterobranchia</taxon>
        <taxon>Euthyneura</taxon>
        <taxon>Panpulmonata</taxon>
        <taxon>Sacoglossa</taxon>
        <taxon>Placobranchoidea</taxon>
        <taxon>Plakobranchidae</taxon>
        <taxon>Elysia</taxon>
    </lineage>
</organism>
<sequence length="427" mass="48099">MLKTPGPAMLILYVHLFCGLALSTKQTNLISSKNSVSQGSPAVLNNKIPFGLKTSRTSDVVDYLMSNASMTTRKTSITTNKPSRHIQFLDTDPGKWLYWSLNYAALPIISAICVFSNIVNISIFLKVGLRDGASVIFLGLSFSDMFYCCIKLVHAVLRSLESVMYQYPFVRLSHLGFILGYYARMFFDISVLITVFAGVQKCACVATPLTFRKFFTFRRSLTTIVLMYVCPLIYYLPQFTNSFLWARVDPQFNRTRLMVRHVNLDLAWVLFSMNKAVNRISIPFVAETVLIFCVAIMTHKLRQAAATRYSMTSTSVQEKQSASVGKGDTGSKLSAKELRVIRSVNIICLIFIVGTAPRCIIEGCDLALDEFGDHMKLYYFLSSIQELIIHLSIAANILVYYMFNAKYRESFREIFSGCHTATKSGDD</sequence>
<evidence type="ECO:0000256" key="1">
    <source>
        <dbReference type="ARBA" id="ARBA00004370"/>
    </source>
</evidence>
<evidence type="ECO:0000256" key="6">
    <source>
        <dbReference type="SAM" id="SignalP"/>
    </source>
</evidence>
<feature type="transmembrane region" description="Helical" evidence="5">
    <location>
        <begin position="103"/>
        <end position="123"/>
    </location>
</feature>
<feature type="chain" id="PRO_5043966140" evidence="6">
    <location>
        <begin position="24"/>
        <end position="427"/>
    </location>
</feature>
<keyword evidence="4 5" id="KW-0472">Membrane</keyword>
<keyword evidence="8" id="KW-0675">Receptor</keyword>
<name>A0AAV4IP48_9GAST</name>
<protein>
    <submittedName>
        <fullName evidence="8">Peptide receptor GPCR</fullName>
    </submittedName>
</protein>
<dbReference type="AlphaFoldDB" id="A0AAV4IP48"/>
<feature type="domain" description="G-protein coupled receptors family 1 profile" evidence="7">
    <location>
        <begin position="116"/>
        <end position="400"/>
    </location>
</feature>
<dbReference type="GO" id="GO:0016020">
    <property type="term" value="C:membrane"/>
    <property type="evidence" value="ECO:0007669"/>
    <property type="project" value="UniProtKB-SubCell"/>
</dbReference>
<evidence type="ECO:0000256" key="5">
    <source>
        <dbReference type="SAM" id="Phobius"/>
    </source>
</evidence>
<dbReference type="Proteomes" id="UP000762676">
    <property type="component" value="Unassembled WGS sequence"/>
</dbReference>
<accession>A0AAV4IP48</accession>
<feature type="transmembrane region" description="Helical" evidence="5">
    <location>
        <begin position="280"/>
        <end position="298"/>
    </location>
</feature>
<dbReference type="InterPro" id="IPR052954">
    <property type="entry name" value="GPCR-Ligand_Int"/>
</dbReference>
<dbReference type="PROSITE" id="PS50262">
    <property type="entry name" value="G_PROTEIN_RECEP_F1_2"/>
    <property type="match status" value="1"/>
</dbReference>
<dbReference type="SUPFAM" id="SSF81321">
    <property type="entry name" value="Family A G protein-coupled receptor-like"/>
    <property type="match status" value="1"/>
</dbReference>
<evidence type="ECO:0000259" key="7">
    <source>
        <dbReference type="PROSITE" id="PS50262"/>
    </source>
</evidence>
<evidence type="ECO:0000256" key="3">
    <source>
        <dbReference type="ARBA" id="ARBA00022989"/>
    </source>
</evidence>
<keyword evidence="3 5" id="KW-1133">Transmembrane helix</keyword>
<keyword evidence="6" id="KW-0732">Signal</keyword>
<evidence type="ECO:0000313" key="9">
    <source>
        <dbReference type="Proteomes" id="UP000762676"/>
    </source>
</evidence>
<dbReference type="EMBL" id="BMAT01013380">
    <property type="protein sequence ID" value="GFS11695.1"/>
    <property type="molecule type" value="Genomic_DNA"/>
</dbReference>
<evidence type="ECO:0000313" key="8">
    <source>
        <dbReference type="EMBL" id="GFS11695.1"/>
    </source>
</evidence>
<keyword evidence="9" id="KW-1185">Reference proteome</keyword>
<feature type="transmembrane region" description="Helical" evidence="5">
    <location>
        <begin position="135"/>
        <end position="157"/>
    </location>
</feature>
<keyword evidence="2 5" id="KW-0812">Transmembrane</keyword>
<feature type="transmembrane region" description="Helical" evidence="5">
    <location>
        <begin position="220"/>
        <end position="237"/>
    </location>
</feature>